<keyword evidence="2" id="KW-1185">Reference proteome</keyword>
<dbReference type="Proteomes" id="UP000807371">
    <property type="component" value="Unassembled WGS sequence"/>
</dbReference>
<proteinExistence type="predicted"/>
<sequence length="132" mass="15080">MARLPRRIWSDQDWERIRRGYEARDMEERWDVFTEGRVVFVHRSWTGYGIYAVTFAPVDGGWRIADAVVERDPERYGGTDDAYDRVMLELVISAVVLGEPVPELRSELVELMRRQSRPAGAPHSTSGPGADS</sequence>
<dbReference type="EMBL" id="JACYXC010000001">
    <property type="protein sequence ID" value="MBH5333611.1"/>
    <property type="molecule type" value="Genomic_DNA"/>
</dbReference>
<name>A0ABS0NEL6_9ACTN</name>
<reference evidence="1 2" key="1">
    <citation type="submission" date="2020-09" db="EMBL/GenBank/DDBJ databases">
        <title>Biosynthesis of the nuclear factor of activated T cells inhibitor NFAT-133 and its congeners in Streptomyces pactum.</title>
        <authorList>
            <person name="Zhou W."/>
            <person name="Posri P."/>
            <person name="Abugrain M.E."/>
            <person name="Weisberg A.J."/>
            <person name="Chang J.H."/>
            <person name="Mahmud T."/>
        </authorList>
    </citation>
    <scope>NUCLEOTIDE SEQUENCE [LARGE SCALE GENOMIC DNA]</scope>
    <source>
        <strain evidence="1 2">ATCC 27456</strain>
    </source>
</reference>
<comment type="caution">
    <text evidence="1">The sequence shown here is derived from an EMBL/GenBank/DDBJ whole genome shotgun (WGS) entry which is preliminary data.</text>
</comment>
<evidence type="ECO:0000313" key="2">
    <source>
        <dbReference type="Proteomes" id="UP000807371"/>
    </source>
</evidence>
<organism evidence="1 2">
    <name type="scientific">Streptomyces pactum</name>
    <dbReference type="NCBI Taxonomy" id="68249"/>
    <lineage>
        <taxon>Bacteria</taxon>
        <taxon>Bacillati</taxon>
        <taxon>Actinomycetota</taxon>
        <taxon>Actinomycetes</taxon>
        <taxon>Kitasatosporales</taxon>
        <taxon>Streptomycetaceae</taxon>
        <taxon>Streptomyces</taxon>
    </lineage>
</organism>
<gene>
    <name evidence="1" type="ORF">IHE55_01825</name>
</gene>
<evidence type="ECO:0000313" key="1">
    <source>
        <dbReference type="EMBL" id="MBH5333611.1"/>
    </source>
</evidence>
<protein>
    <submittedName>
        <fullName evidence="1">Uncharacterized protein</fullName>
    </submittedName>
</protein>
<accession>A0ABS0NEL6</accession>